<evidence type="ECO:0000259" key="1">
    <source>
        <dbReference type="Pfam" id="PF01968"/>
    </source>
</evidence>
<dbReference type="AlphaFoldDB" id="A0A8J7M6G7"/>
<dbReference type="InterPro" id="IPR008040">
    <property type="entry name" value="Hydant_A_N"/>
</dbReference>
<feature type="domain" description="Hydantoinase/oxoprolinase N-terminal" evidence="2">
    <location>
        <begin position="22"/>
        <end position="188"/>
    </location>
</feature>
<protein>
    <submittedName>
        <fullName evidence="3">Hydantoinase/oxoprolinase family protein</fullName>
    </submittedName>
</protein>
<gene>
    <name evidence="3" type="ORF">H0I76_06685</name>
</gene>
<name>A0A8J7M6G7_9RHOB</name>
<evidence type="ECO:0000259" key="2">
    <source>
        <dbReference type="Pfam" id="PF05378"/>
    </source>
</evidence>
<proteinExistence type="predicted"/>
<dbReference type="GO" id="GO:0006749">
    <property type="term" value="P:glutathione metabolic process"/>
    <property type="evidence" value="ECO:0007669"/>
    <property type="project" value="TreeGrafter"/>
</dbReference>
<dbReference type="PANTHER" id="PTHR11365">
    <property type="entry name" value="5-OXOPROLINASE RELATED"/>
    <property type="match status" value="1"/>
</dbReference>
<dbReference type="Proteomes" id="UP000655420">
    <property type="component" value="Unassembled WGS sequence"/>
</dbReference>
<dbReference type="RefSeq" id="WP_200608559.1">
    <property type="nucleotide sequence ID" value="NZ_JAEHHL010000002.1"/>
</dbReference>
<dbReference type="InterPro" id="IPR045079">
    <property type="entry name" value="Oxoprolinase-like"/>
</dbReference>
<dbReference type="GO" id="GO:0017168">
    <property type="term" value="F:5-oxoprolinase (ATP-hydrolyzing) activity"/>
    <property type="evidence" value="ECO:0007669"/>
    <property type="project" value="TreeGrafter"/>
</dbReference>
<dbReference type="InterPro" id="IPR043129">
    <property type="entry name" value="ATPase_NBD"/>
</dbReference>
<sequence length="698" mass="71818">MTDATSQPRAERDCADRDVLLLGVDTGGTYTDAALLDAARLGEGPAAVIAKAKSLTTRDDLGRGIAAAVDAVLQAGSIAPSRIGLVSLSTTLATNALVEGQGGRAALVMIGFDPADLGRQGLAEAIGQDPLIPIAGGHDPHGNQRAPFDGEALAAALDGLAVEAVAICGHFGVRNPAHEQAARDLVRKATGLPVTCSHELSARVGGPRRALTALLNARLVGMIDGLIRSAETMMEARGIAAPLMVVRGDGALVSAAFARYRPIETILSGPAASLVGASFLTGLPDAIVSDIGGTTTDIAVLNEGRPRLDPEGAQVGGLRTMVEAVAMTTHGLGGDSEVALDERQPGAAILLGPRRLVPLALLAAQHGPSVIETLERQLGRAVPGELDGRFLMRMGPAAAPGLGTAEAALLAGLESAPVAADEVLRSRPRRIALKRLVERGLVRVSGFTPSDAAHVLGIHTDWDTHAAGLGARLMARRRGMDGRPVAADGATLARAVVDALVMRSGEHVLDAAFAADGFAEPGLARSTLARAALRRHEGFALPRLTMGAPLIGLGASAPVYYPEVSQLLDARAVIPGHADVANAIGAVAGHVQITRRATVTQPAEDRFRLHLSDGTQDHSGFEQARAAAEQALEAEVRGAAEAAGAGDVALSRRWEMREAEIEGRRVIVEAELIITATGRPRIAAPEDAPALSAGFAGI</sequence>
<reference evidence="3" key="1">
    <citation type="submission" date="2020-12" db="EMBL/GenBank/DDBJ databases">
        <title>Bacterial taxonomy.</title>
        <authorList>
            <person name="Pan X."/>
        </authorList>
    </citation>
    <scope>NUCLEOTIDE SEQUENCE</scope>
    <source>
        <strain evidence="3">M0105</strain>
    </source>
</reference>
<dbReference type="SUPFAM" id="SSF53067">
    <property type="entry name" value="Actin-like ATPase domain"/>
    <property type="match status" value="1"/>
</dbReference>
<dbReference type="Pfam" id="PF01968">
    <property type="entry name" value="Hydantoinase_A"/>
    <property type="match status" value="1"/>
</dbReference>
<accession>A0A8J7M6G7</accession>
<organism evidence="3 4">
    <name type="scientific">Thermohalobaculum xanthum</name>
    <dbReference type="NCBI Taxonomy" id="2753746"/>
    <lineage>
        <taxon>Bacteria</taxon>
        <taxon>Pseudomonadati</taxon>
        <taxon>Pseudomonadota</taxon>
        <taxon>Alphaproteobacteria</taxon>
        <taxon>Rhodobacterales</taxon>
        <taxon>Paracoccaceae</taxon>
        <taxon>Thermohalobaculum</taxon>
    </lineage>
</organism>
<dbReference type="Pfam" id="PF05378">
    <property type="entry name" value="Hydant_A_N"/>
    <property type="match status" value="1"/>
</dbReference>
<evidence type="ECO:0000313" key="3">
    <source>
        <dbReference type="EMBL" id="MBK0398868.1"/>
    </source>
</evidence>
<evidence type="ECO:0000313" key="4">
    <source>
        <dbReference type="Proteomes" id="UP000655420"/>
    </source>
</evidence>
<dbReference type="PANTHER" id="PTHR11365:SF2">
    <property type="entry name" value="5-OXOPROLINASE"/>
    <property type="match status" value="1"/>
</dbReference>
<dbReference type="EMBL" id="JAEHHL010000002">
    <property type="protein sequence ID" value="MBK0398868.1"/>
    <property type="molecule type" value="Genomic_DNA"/>
</dbReference>
<feature type="domain" description="Hydantoinase A/oxoprolinase" evidence="1">
    <location>
        <begin position="209"/>
        <end position="341"/>
    </location>
</feature>
<keyword evidence="4" id="KW-1185">Reference proteome</keyword>
<comment type="caution">
    <text evidence="3">The sequence shown here is derived from an EMBL/GenBank/DDBJ whole genome shotgun (WGS) entry which is preliminary data.</text>
</comment>
<dbReference type="InterPro" id="IPR002821">
    <property type="entry name" value="Hydantoinase_A"/>
</dbReference>
<dbReference type="GO" id="GO:0005829">
    <property type="term" value="C:cytosol"/>
    <property type="evidence" value="ECO:0007669"/>
    <property type="project" value="TreeGrafter"/>
</dbReference>